<sequence length="228" mass="25760">MPRGSTSDEPLDGPDVTAAFSKAIAHTLAASDSVDSLGSLEDEMKAAELRRLSSKCPADLEHDIAEFLARSATESSSLARRFRRNCQALEKAHSKWGDRFGKVQDDRKRVAERYNTEKDENEKGLPWLKIPDLPKRVTRDVDGVTRKYAKAPHLSKLLKTQYVAEAMKEFIQPARRARELRRASAERCLEEMDGDGGWSKTPPATTRDACPFRWDEATEKRFIRSNLP</sequence>
<name>C5L4G4_PERM5</name>
<dbReference type="Proteomes" id="UP000007800">
    <property type="component" value="Unassembled WGS sequence"/>
</dbReference>
<dbReference type="EMBL" id="GG679081">
    <property type="protein sequence ID" value="EER08401.1"/>
    <property type="molecule type" value="Genomic_DNA"/>
</dbReference>
<reference evidence="1 2" key="1">
    <citation type="submission" date="2008-07" db="EMBL/GenBank/DDBJ databases">
        <authorList>
            <person name="El-Sayed N."/>
            <person name="Caler E."/>
            <person name="Inman J."/>
            <person name="Amedeo P."/>
            <person name="Hass B."/>
            <person name="Wortman J."/>
        </authorList>
    </citation>
    <scope>NUCLEOTIDE SEQUENCE [LARGE SCALE GENOMIC DNA]</scope>
    <source>
        <strain evidence="2">ATCC 50983 / TXsc</strain>
    </source>
</reference>
<protein>
    <submittedName>
        <fullName evidence="1">Uncharacterized protein</fullName>
    </submittedName>
</protein>
<dbReference type="GeneID" id="9041265"/>
<keyword evidence="2" id="KW-1185">Reference proteome</keyword>
<dbReference type="InParanoid" id="C5L4G4"/>
<dbReference type="AlphaFoldDB" id="C5L4G4"/>
<evidence type="ECO:0000313" key="1">
    <source>
        <dbReference type="EMBL" id="EER08401.1"/>
    </source>
</evidence>
<accession>C5L4G4</accession>
<dbReference type="RefSeq" id="XP_002776585.1">
    <property type="nucleotide sequence ID" value="XM_002776539.1"/>
</dbReference>
<gene>
    <name evidence="1" type="ORF">Pmar_PMAR000442</name>
</gene>
<organism evidence="2">
    <name type="scientific">Perkinsus marinus (strain ATCC 50983 / TXsc)</name>
    <dbReference type="NCBI Taxonomy" id="423536"/>
    <lineage>
        <taxon>Eukaryota</taxon>
        <taxon>Sar</taxon>
        <taxon>Alveolata</taxon>
        <taxon>Perkinsozoa</taxon>
        <taxon>Perkinsea</taxon>
        <taxon>Perkinsida</taxon>
        <taxon>Perkinsidae</taxon>
        <taxon>Perkinsus</taxon>
    </lineage>
</organism>
<proteinExistence type="predicted"/>
<evidence type="ECO:0000313" key="2">
    <source>
        <dbReference type="Proteomes" id="UP000007800"/>
    </source>
</evidence>